<dbReference type="AlphaFoldDB" id="A0A267ME18"/>
<comment type="caution">
    <text evidence="1">The sequence shown here is derived from an EMBL/GenBank/DDBJ whole genome shotgun (WGS) entry which is preliminary data.</text>
</comment>
<dbReference type="RefSeq" id="WP_095135539.1">
    <property type="nucleotide sequence ID" value="NZ_NIBG01000028.1"/>
</dbReference>
<organism evidence="1 2">
    <name type="scientific">Anaeromicrobium sediminis</name>
    <dbReference type="NCBI Taxonomy" id="1478221"/>
    <lineage>
        <taxon>Bacteria</taxon>
        <taxon>Bacillati</taxon>
        <taxon>Bacillota</taxon>
        <taxon>Clostridia</taxon>
        <taxon>Peptostreptococcales</taxon>
        <taxon>Thermotaleaceae</taxon>
        <taxon>Anaeromicrobium</taxon>
    </lineage>
</organism>
<sequence length="63" mass="7369">MLDLDVYAQLGDLKETDYRNTLAIATIIELLIKNGMMTRREFARMASRLDHMTVEEIKILRAR</sequence>
<gene>
    <name evidence="1" type="ORF">CCE28_19485</name>
</gene>
<name>A0A267ME18_9FIRM</name>
<reference evidence="1 2" key="1">
    <citation type="submission" date="2017-06" db="EMBL/GenBank/DDBJ databases">
        <title>Draft genome sequence of anaerobic fermentative bacterium Anaeromicrobium sediminis DY2726D isolated from West Pacific Ocean sediments.</title>
        <authorList>
            <person name="Zeng X."/>
        </authorList>
    </citation>
    <scope>NUCLEOTIDE SEQUENCE [LARGE SCALE GENOMIC DNA]</scope>
    <source>
        <strain evidence="1 2">DY2726D</strain>
    </source>
</reference>
<dbReference type="EMBL" id="NIBG01000028">
    <property type="protein sequence ID" value="PAB57115.1"/>
    <property type="molecule type" value="Genomic_DNA"/>
</dbReference>
<evidence type="ECO:0000313" key="1">
    <source>
        <dbReference type="EMBL" id="PAB57115.1"/>
    </source>
</evidence>
<proteinExistence type="predicted"/>
<dbReference type="Proteomes" id="UP000216024">
    <property type="component" value="Unassembled WGS sequence"/>
</dbReference>
<protein>
    <submittedName>
        <fullName evidence="1">Uncharacterized protein</fullName>
    </submittedName>
</protein>
<accession>A0A267ME18</accession>
<keyword evidence="2" id="KW-1185">Reference proteome</keyword>
<evidence type="ECO:0000313" key="2">
    <source>
        <dbReference type="Proteomes" id="UP000216024"/>
    </source>
</evidence>
<dbReference type="OrthoDB" id="2991654at2"/>